<dbReference type="AlphaFoldDB" id="A0A0F8U5Z8"/>
<gene>
    <name evidence="6" type="ORF">ARAM_004653</name>
</gene>
<feature type="region of interest" description="Disordered" evidence="4">
    <location>
        <begin position="225"/>
        <end position="280"/>
    </location>
</feature>
<dbReference type="SUPFAM" id="SSF51905">
    <property type="entry name" value="FAD/NAD(P)-binding domain"/>
    <property type="match status" value="1"/>
</dbReference>
<comment type="similarity">
    <text evidence="1">Belongs to the paxM FAD-dependent monooxygenase family.</text>
</comment>
<evidence type="ECO:0000313" key="7">
    <source>
        <dbReference type="Proteomes" id="UP000034291"/>
    </source>
</evidence>
<protein>
    <recommendedName>
        <fullName evidence="8">FAD-binding domain-containing protein</fullName>
    </recommendedName>
</protein>
<evidence type="ECO:0000256" key="3">
    <source>
        <dbReference type="ARBA" id="ARBA00023033"/>
    </source>
</evidence>
<name>A0A0F8U5Z8_9EURO</name>
<comment type="caution">
    <text evidence="6">The sequence shown here is derived from an EMBL/GenBank/DDBJ whole genome shotgun (WGS) entry which is preliminary data.</text>
</comment>
<feature type="transmembrane region" description="Helical" evidence="5">
    <location>
        <begin position="29"/>
        <end position="47"/>
    </location>
</feature>
<dbReference type="Gene3D" id="3.50.50.60">
    <property type="entry name" value="FAD/NAD(P)-binding domain"/>
    <property type="match status" value="2"/>
</dbReference>
<dbReference type="STRING" id="308745.A0A0F8U5Z8"/>
<feature type="compositionally biased region" description="Polar residues" evidence="4">
    <location>
        <begin position="253"/>
        <end position="277"/>
    </location>
</feature>
<dbReference type="InterPro" id="IPR050493">
    <property type="entry name" value="FAD-dep_Monooxygenase_BioMet"/>
</dbReference>
<evidence type="ECO:0000256" key="5">
    <source>
        <dbReference type="SAM" id="Phobius"/>
    </source>
</evidence>
<keyword evidence="5" id="KW-0472">Membrane</keyword>
<proteinExistence type="inferred from homology"/>
<dbReference type="PRINTS" id="PR00420">
    <property type="entry name" value="RNGMNOXGNASE"/>
</dbReference>
<evidence type="ECO:0000256" key="1">
    <source>
        <dbReference type="ARBA" id="ARBA00007992"/>
    </source>
</evidence>
<dbReference type="PANTHER" id="PTHR13789">
    <property type="entry name" value="MONOOXYGENASE"/>
    <property type="match status" value="1"/>
</dbReference>
<accession>A0A0F8U5Z8</accession>
<evidence type="ECO:0000256" key="2">
    <source>
        <dbReference type="ARBA" id="ARBA00023002"/>
    </source>
</evidence>
<organism evidence="6 7">
    <name type="scientific">Aspergillus rambellii</name>
    <dbReference type="NCBI Taxonomy" id="308745"/>
    <lineage>
        <taxon>Eukaryota</taxon>
        <taxon>Fungi</taxon>
        <taxon>Dikarya</taxon>
        <taxon>Ascomycota</taxon>
        <taxon>Pezizomycotina</taxon>
        <taxon>Eurotiomycetes</taxon>
        <taxon>Eurotiomycetidae</taxon>
        <taxon>Eurotiales</taxon>
        <taxon>Aspergillaceae</taxon>
        <taxon>Aspergillus</taxon>
        <taxon>Aspergillus subgen. Nidulantes</taxon>
    </lineage>
</organism>
<keyword evidence="7" id="KW-1185">Reference proteome</keyword>
<sequence>MQSNKDHEPWQGFVYPVSIPDPCPRTRKILIVGAGIAGFASAIALAHELTPHEPNLQITIFERHDVLSTSGGAINLTPVAQRHLDRLGVLSELDRFGSDGGADVDAVELFSCRSGRSLGSIDFTDGHGNGINGYKGRRVMRIMLSLALLAVVERHPNIHLIYGKKLTHVTEDCKTQPILHFDDGSSATGDLVLACDGVHSALRTQYVAPDRPSEYTGLSFLQTTIDASSSSSPPLAPPPSQPRPSSARGSILSGRSSTPSIAPSTTFSTRSAASDSPITILRPPFRTSGLALSRHGDLLTSYCDRDHTQLFIAAIVQFEESLIPRFKIDSIPTSSSSSSSSSFSRTVHIDARDRLAIHRALRNEMRARFAGAGHPWVREVANLQTNWMLYPVYQVRPGGRWWKGNVILLGDAAHAMPPRDESAAYALDDSIMFARILAHHREEPLARVFQRYESVRRAPIEEAFHAAGRIWSKHRDMGFLEGRWKEWTMPWTLWRGKAERNAAWNFDAYDT</sequence>
<keyword evidence="2" id="KW-0560">Oxidoreductase</keyword>
<evidence type="ECO:0008006" key="8">
    <source>
        <dbReference type="Google" id="ProtNLM"/>
    </source>
</evidence>
<evidence type="ECO:0000313" key="6">
    <source>
        <dbReference type="EMBL" id="KKK15033.1"/>
    </source>
</evidence>
<keyword evidence="5" id="KW-1133">Transmembrane helix</keyword>
<keyword evidence="3" id="KW-0503">Monooxygenase</keyword>
<dbReference type="EMBL" id="JZBS01003415">
    <property type="protein sequence ID" value="KKK15033.1"/>
    <property type="molecule type" value="Genomic_DNA"/>
</dbReference>
<evidence type="ECO:0000256" key="4">
    <source>
        <dbReference type="SAM" id="MobiDB-lite"/>
    </source>
</evidence>
<reference evidence="6 7" key="1">
    <citation type="submission" date="2015-02" db="EMBL/GenBank/DDBJ databases">
        <title>Draft Genome Sequences of Two Closely-Related Aflatoxigenic Aspergillus Species Obtained from the Cote d'Ivoire.</title>
        <authorList>
            <person name="Moore G.G."/>
            <person name="Beltz S.B."/>
            <person name="Mack B.M."/>
        </authorList>
    </citation>
    <scope>NUCLEOTIDE SEQUENCE [LARGE SCALE GENOMIC DNA]</scope>
    <source>
        <strain evidence="6 7">SRRC1468</strain>
    </source>
</reference>
<dbReference type="PANTHER" id="PTHR13789:SF309">
    <property type="entry name" value="PUTATIVE (AFU_ORTHOLOGUE AFUA_6G14510)-RELATED"/>
    <property type="match status" value="1"/>
</dbReference>
<keyword evidence="5" id="KW-0812">Transmembrane</keyword>
<dbReference type="InterPro" id="IPR036188">
    <property type="entry name" value="FAD/NAD-bd_sf"/>
</dbReference>
<dbReference type="Proteomes" id="UP000034291">
    <property type="component" value="Unassembled WGS sequence"/>
</dbReference>
<dbReference type="OrthoDB" id="16820at2759"/>
<dbReference type="GO" id="GO:0004497">
    <property type="term" value="F:monooxygenase activity"/>
    <property type="evidence" value="ECO:0007669"/>
    <property type="project" value="UniProtKB-KW"/>
</dbReference>